<dbReference type="PANTHER" id="PTHR43130">
    <property type="entry name" value="ARAC-FAMILY TRANSCRIPTIONAL REGULATOR"/>
    <property type="match status" value="1"/>
</dbReference>
<dbReference type="Gene3D" id="1.10.10.60">
    <property type="entry name" value="Homeodomain-like"/>
    <property type="match status" value="2"/>
</dbReference>
<dbReference type="SUPFAM" id="SSF52317">
    <property type="entry name" value="Class I glutamine amidotransferase-like"/>
    <property type="match status" value="1"/>
</dbReference>
<reference evidence="5 6" key="1">
    <citation type="submission" date="2023-05" db="EMBL/GenBank/DDBJ databases">
        <title>Pseudodonghicola sp. nov.</title>
        <authorList>
            <person name="Huang J."/>
        </authorList>
    </citation>
    <scope>NUCLEOTIDE SEQUENCE [LARGE SCALE GENOMIC DNA]</scope>
    <source>
        <strain evidence="5 6">IC7</strain>
    </source>
</reference>
<feature type="domain" description="HTH araC/xylS-type" evidence="4">
    <location>
        <begin position="213"/>
        <end position="312"/>
    </location>
</feature>
<evidence type="ECO:0000259" key="4">
    <source>
        <dbReference type="PROSITE" id="PS01124"/>
    </source>
</evidence>
<dbReference type="InterPro" id="IPR009057">
    <property type="entry name" value="Homeodomain-like_sf"/>
</dbReference>
<dbReference type="InterPro" id="IPR018062">
    <property type="entry name" value="HTH_AraC-typ_CS"/>
</dbReference>
<dbReference type="SMART" id="SM00342">
    <property type="entry name" value="HTH_ARAC"/>
    <property type="match status" value="1"/>
</dbReference>
<dbReference type="PANTHER" id="PTHR43130:SF3">
    <property type="entry name" value="HTH-TYPE TRANSCRIPTIONAL REGULATOR RV1931C"/>
    <property type="match status" value="1"/>
</dbReference>
<comment type="caution">
    <text evidence="5">The sequence shown here is derived from an EMBL/GenBank/DDBJ whole genome shotgun (WGS) entry which is preliminary data.</text>
</comment>
<evidence type="ECO:0000256" key="3">
    <source>
        <dbReference type="ARBA" id="ARBA00023163"/>
    </source>
</evidence>
<dbReference type="CDD" id="cd03136">
    <property type="entry name" value="GATase1_AraC_ArgR_like"/>
    <property type="match status" value="1"/>
</dbReference>
<sequence>MKTFAFLLQPSFQLLGLVSAIEALRVANSVCETPFYAWEFVHDDEASVMSSAGVSLPAARHISELEEFDVLIVTASFRHQDHVGAATAAALRRFARFGKTLGSFESGIYHLAQAGVMDGHKATAHFNNLPLFEQLFPRVEFLRSLFTCGQGRMTASGGSACLDLMLHVIETDLGAVVATRVASLICHPGRRLQGAPQDGLLTARSLGHQPAVRGACRLMEERIGDTAGGIAAIAAQVGVSRRHLDRMFLAAFGCTASDYFRQIRLARARKLVKGSALEFGEISSRCGFGSYSHFLLRYRELFGVSPSQDRRAPNLSAHDPAEIRPSDDLHPFQAGLDLTRMI</sequence>
<dbReference type="InterPro" id="IPR018060">
    <property type="entry name" value="HTH_AraC"/>
</dbReference>
<dbReference type="RefSeq" id="WP_284481612.1">
    <property type="nucleotide sequence ID" value="NZ_JASNJD010000010.1"/>
</dbReference>
<evidence type="ECO:0000256" key="2">
    <source>
        <dbReference type="ARBA" id="ARBA00023125"/>
    </source>
</evidence>
<keyword evidence="1" id="KW-0805">Transcription regulation</keyword>
<keyword evidence="2" id="KW-0238">DNA-binding</keyword>
<dbReference type="Pfam" id="PF12833">
    <property type="entry name" value="HTH_18"/>
    <property type="match status" value="1"/>
</dbReference>
<protein>
    <submittedName>
        <fullName evidence="5">Helix-turn-helix domain-containing protein</fullName>
    </submittedName>
</protein>
<dbReference type="PROSITE" id="PS00041">
    <property type="entry name" value="HTH_ARAC_FAMILY_1"/>
    <property type="match status" value="1"/>
</dbReference>
<dbReference type="Proteomes" id="UP001243757">
    <property type="component" value="Unassembled WGS sequence"/>
</dbReference>
<evidence type="ECO:0000313" key="6">
    <source>
        <dbReference type="Proteomes" id="UP001243757"/>
    </source>
</evidence>
<evidence type="ECO:0000256" key="1">
    <source>
        <dbReference type="ARBA" id="ARBA00023015"/>
    </source>
</evidence>
<dbReference type="InterPro" id="IPR052158">
    <property type="entry name" value="INH-QAR"/>
</dbReference>
<dbReference type="PROSITE" id="PS01124">
    <property type="entry name" value="HTH_ARAC_FAMILY_2"/>
    <property type="match status" value="1"/>
</dbReference>
<evidence type="ECO:0000313" key="5">
    <source>
        <dbReference type="EMBL" id="MDK3018806.1"/>
    </source>
</evidence>
<dbReference type="InterPro" id="IPR029062">
    <property type="entry name" value="Class_I_gatase-like"/>
</dbReference>
<keyword evidence="6" id="KW-1185">Reference proteome</keyword>
<keyword evidence="3" id="KW-0804">Transcription</keyword>
<organism evidence="5 6">
    <name type="scientific">Pseudodonghicola flavimaris</name>
    <dbReference type="NCBI Taxonomy" id="3050036"/>
    <lineage>
        <taxon>Bacteria</taxon>
        <taxon>Pseudomonadati</taxon>
        <taxon>Pseudomonadota</taxon>
        <taxon>Alphaproteobacteria</taxon>
        <taxon>Rhodobacterales</taxon>
        <taxon>Paracoccaceae</taxon>
        <taxon>Pseudodonghicola</taxon>
    </lineage>
</organism>
<dbReference type="SUPFAM" id="SSF46689">
    <property type="entry name" value="Homeodomain-like"/>
    <property type="match status" value="2"/>
</dbReference>
<accession>A0ABT7F2G7</accession>
<dbReference type="EMBL" id="JASNJD010000010">
    <property type="protein sequence ID" value="MDK3018806.1"/>
    <property type="molecule type" value="Genomic_DNA"/>
</dbReference>
<proteinExistence type="predicted"/>
<dbReference type="Gene3D" id="3.40.50.880">
    <property type="match status" value="1"/>
</dbReference>
<name>A0ABT7F2G7_9RHOB</name>
<gene>
    <name evidence="5" type="ORF">QO033_14070</name>
</gene>